<dbReference type="InterPro" id="IPR021139">
    <property type="entry name" value="NYN"/>
</dbReference>
<sequence length="293" mass="31431">MPSVRMAFAGSAATTSWPSPASQAASRPLPAPTSSTAAGLLGSRSCSQVCKVTGSAASYCGTTASALVSYQSQDIDAHNPPAPGSAKSPRPFSPPIRRASLAGAGAANQPGKGITVHLAYIDCSNLFIEAQKVSAVARGWARSLAEVNQQGRIDFGYRLDFHRLMTLLREVEEPVRATVFGSVTDSNEVLWPHAEAAGFEVRVVERAANGREKRVDTGVVTRICRDAYLLGQPGRDHITLVAGDGDYEPMVRQLVADGFEVRLLYWSHASRELQAVASRFYPLDAYLEELALR</sequence>
<comment type="caution">
    <text evidence="3">The sequence shown here is derived from an EMBL/GenBank/DDBJ whole genome shotgun (WGS) entry which is preliminary data.</text>
</comment>
<feature type="region of interest" description="Disordered" evidence="1">
    <location>
        <begin position="9"/>
        <end position="36"/>
    </location>
</feature>
<proteinExistence type="predicted"/>
<gene>
    <name evidence="3" type="ORF">D6Z83_19950</name>
</gene>
<feature type="domain" description="NYN" evidence="2">
    <location>
        <begin position="138"/>
        <end position="284"/>
    </location>
</feature>
<protein>
    <submittedName>
        <fullName evidence="3">NYN domain-containing protein</fullName>
    </submittedName>
</protein>
<organism evidence="3 4">
    <name type="scientific">Teichococcus wenyumeiae</name>
    <dbReference type="NCBI Taxonomy" id="2478470"/>
    <lineage>
        <taxon>Bacteria</taxon>
        <taxon>Pseudomonadati</taxon>
        <taxon>Pseudomonadota</taxon>
        <taxon>Alphaproteobacteria</taxon>
        <taxon>Acetobacterales</taxon>
        <taxon>Roseomonadaceae</taxon>
        <taxon>Roseomonas</taxon>
    </lineage>
</organism>
<dbReference type="AlphaFoldDB" id="A0A3A9JFI6"/>
<dbReference type="PANTHER" id="PTHR35458">
    <property type="entry name" value="SLR0755 PROTEIN"/>
    <property type="match status" value="1"/>
</dbReference>
<evidence type="ECO:0000259" key="2">
    <source>
        <dbReference type="Pfam" id="PF01936"/>
    </source>
</evidence>
<name>A0A3A9JFI6_9PROT</name>
<feature type="region of interest" description="Disordered" evidence="1">
    <location>
        <begin position="74"/>
        <end position="97"/>
    </location>
</feature>
<dbReference type="InterPro" id="IPR047140">
    <property type="entry name" value="LabA"/>
</dbReference>
<evidence type="ECO:0000256" key="1">
    <source>
        <dbReference type="SAM" id="MobiDB-lite"/>
    </source>
</evidence>
<dbReference type="Gene3D" id="3.40.50.1010">
    <property type="entry name" value="5'-nuclease"/>
    <property type="match status" value="1"/>
</dbReference>
<dbReference type="InParanoid" id="A0A3A9JFI6"/>
<dbReference type="GO" id="GO:0004540">
    <property type="term" value="F:RNA nuclease activity"/>
    <property type="evidence" value="ECO:0007669"/>
    <property type="project" value="InterPro"/>
</dbReference>
<dbReference type="EMBL" id="RAQU01000156">
    <property type="protein sequence ID" value="RKK02396.1"/>
    <property type="molecule type" value="Genomic_DNA"/>
</dbReference>
<dbReference type="Pfam" id="PF01936">
    <property type="entry name" value="NYN"/>
    <property type="match status" value="1"/>
</dbReference>
<dbReference type="Proteomes" id="UP000278036">
    <property type="component" value="Unassembled WGS sequence"/>
</dbReference>
<reference evidence="3 4" key="1">
    <citation type="submission" date="2018-09" db="EMBL/GenBank/DDBJ databases">
        <title>Roseomonas sp. nov., isolated from feces of Tibetan antelopes in the Qinghai-Tibet plateau, China.</title>
        <authorList>
            <person name="Tian Z."/>
        </authorList>
    </citation>
    <scope>NUCLEOTIDE SEQUENCE [LARGE SCALE GENOMIC DNA]</scope>
    <source>
        <strain evidence="3 4">Z24</strain>
    </source>
</reference>
<feature type="compositionally biased region" description="Low complexity" evidence="1">
    <location>
        <begin position="9"/>
        <end position="28"/>
    </location>
</feature>
<evidence type="ECO:0000313" key="3">
    <source>
        <dbReference type="EMBL" id="RKK02396.1"/>
    </source>
</evidence>
<evidence type="ECO:0000313" key="4">
    <source>
        <dbReference type="Proteomes" id="UP000278036"/>
    </source>
</evidence>
<dbReference type="PANTHER" id="PTHR35458:SF8">
    <property type="entry name" value="SLR0650 PROTEIN"/>
    <property type="match status" value="1"/>
</dbReference>
<accession>A0A3A9JFI6</accession>